<proteinExistence type="predicted"/>
<reference evidence="3" key="1">
    <citation type="journal article" date="2019" name="Int. J. Syst. Evol. Microbiol.">
        <title>The Global Catalogue of Microorganisms (GCM) 10K type strain sequencing project: providing services to taxonomists for standard genome sequencing and annotation.</title>
        <authorList>
            <consortium name="The Broad Institute Genomics Platform"/>
            <consortium name="The Broad Institute Genome Sequencing Center for Infectious Disease"/>
            <person name="Wu L."/>
            <person name="Ma J."/>
        </authorList>
    </citation>
    <scope>NUCLEOTIDE SEQUENCE [LARGE SCALE GENOMIC DNA]</scope>
    <source>
        <strain evidence="3">NCAIM B.01391</strain>
    </source>
</reference>
<evidence type="ECO:0000313" key="3">
    <source>
        <dbReference type="Proteomes" id="UP001596053"/>
    </source>
</evidence>
<evidence type="ECO:0000256" key="1">
    <source>
        <dbReference type="SAM" id="SignalP"/>
    </source>
</evidence>
<sequence length="81" mass="9224">MRARWLIALGLAAALGGCMTAAEQRAFDEQRCRSYGFRAGTDGFANCLLEVDLDRSASRRARLETSGFYGPYWGPWPYRRW</sequence>
<accession>A0ABW0IXP4</accession>
<feature type="signal peptide" evidence="1">
    <location>
        <begin position="1"/>
        <end position="21"/>
    </location>
</feature>
<comment type="caution">
    <text evidence="2">The sequence shown here is derived from an EMBL/GenBank/DDBJ whole genome shotgun (WGS) entry which is preliminary data.</text>
</comment>
<dbReference type="Proteomes" id="UP001596053">
    <property type="component" value="Unassembled WGS sequence"/>
</dbReference>
<protein>
    <recommendedName>
        <fullName evidence="4">Lipoprotein</fullName>
    </recommendedName>
</protein>
<dbReference type="RefSeq" id="WP_175506804.1">
    <property type="nucleotide sequence ID" value="NZ_JBHSLW010000034.1"/>
</dbReference>
<gene>
    <name evidence="2" type="ORF">ACFPOB_20925</name>
</gene>
<feature type="chain" id="PRO_5045771049" description="Lipoprotein" evidence="1">
    <location>
        <begin position="22"/>
        <end position="81"/>
    </location>
</feature>
<dbReference type="EMBL" id="JBHSLW010000034">
    <property type="protein sequence ID" value="MFC5422030.1"/>
    <property type="molecule type" value="Genomic_DNA"/>
</dbReference>
<evidence type="ECO:0008006" key="4">
    <source>
        <dbReference type="Google" id="ProtNLM"/>
    </source>
</evidence>
<keyword evidence="1" id="KW-0732">Signal</keyword>
<name>A0ABW0IXP4_9HYPH</name>
<evidence type="ECO:0000313" key="2">
    <source>
        <dbReference type="EMBL" id="MFC5422030.1"/>
    </source>
</evidence>
<keyword evidence="3" id="KW-1185">Reference proteome</keyword>
<organism evidence="2 3">
    <name type="scientific">Bosea eneae</name>
    <dbReference type="NCBI Taxonomy" id="151454"/>
    <lineage>
        <taxon>Bacteria</taxon>
        <taxon>Pseudomonadati</taxon>
        <taxon>Pseudomonadota</taxon>
        <taxon>Alphaproteobacteria</taxon>
        <taxon>Hyphomicrobiales</taxon>
        <taxon>Boseaceae</taxon>
        <taxon>Bosea</taxon>
    </lineage>
</organism>
<dbReference type="PROSITE" id="PS51257">
    <property type="entry name" value="PROKAR_LIPOPROTEIN"/>
    <property type="match status" value="1"/>
</dbReference>